<proteinExistence type="inferred from homology"/>
<evidence type="ECO:0000256" key="5">
    <source>
        <dbReference type="SAM" id="MobiDB-lite"/>
    </source>
</evidence>
<dbReference type="InterPro" id="IPR012337">
    <property type="entry name" value="RNaseH-like_sf"/>
</dbReference>
<keyword evidence="2" id="KW-0540">Nuclease</keyword>
<feature type="region of interest" description="Disordered" evidence="5">
    <location>
        <begin position="15"/>
        <end position="43"/>
    </location>
</feature>
<dbReference type="InterPro" id="IPR013520">
    <property type="entry name" value="Ribonucl_H"/>
</dbReference>
<dbReference type="EMBL" id="CM026428">
    <property type="protein sequence ID" value="KAG0566010.1"/>
    <property type="molecule type" value="Genomic_DNA"/>
</dbReference>
<dbReference type="AlphaFoldDB" id="A0A8T0H3X1"/>
<comment type="caution">
    <text evidence="7">The sequence shown here is derived from an EMBL/GenBank/DDBJ whole genome shotgun (WGS) entry which is preliminary data.</text>
</comment>
<keyword evidence="8" id="KW-1185">Reference proteome</keyword>
<dbReference type="CDD" id="cd06135">
    <property type="entry name" value="Orn"/>
    <property type="match status" value="1"/>
</dbReference>
<protein>
    <recommendedName>
        <fullName evidence="6">Exonuclease domain-containing protein</fullName>
    </recommendedName>
</protein>
<dbReference type="Proteomes" id="UP000822688">
    <property type="component" value="Chromosome 7"/>
</dbReference>
<dbReference type="PANTHER" id="PTHR11046">
    <property type="entry name" value="OLIGORIBONUCLEASE, MITOCHONDRIAL"/>
    <property type="match status" value="1"/>
</dbReference>
<evidence type="ECO:0000259" key="6">
    <source>
        <dbReference type="SMART" id="SM00479"/>
    </source>
</evidence>
<name>A0A8T0H3X1_CERPU</name>
<evidence type="ECO:0000256" key="3">
    <source>
        <dbReference type="ARBA" id="ARBA00022801"/>
    </source>
</evidence>
<dbReference type="GO" id="GO:0003676">
    <property type="term" value="F:nucleic acid binding"/>
    <property type="evidence" value="ECO:0007669"/>
    <property type="project" value="InterPro"/>
</dbReference>
<dbReference type="SMART" id="SM00479">
    <property type="entry name" value="EXOIII"/>
    <property type="match status" value="1"/>
</dbReference>
<reference evidence="7" key="1">
    <citation type="submission" date="2020-06" db="EMBL/GenBank/DDBJ databases">
        <title>WGS assembly of Ceratodon purpureus strain R40.</title>
        <authorList>
            <person name="Carey S.B."/>
            <person name="Jenkins J."/>
            <person name="Shu S."/>
            <person name="Lovell J.T."/>
            <person name="Sreedasyam A."/>
            <person name="Maumus F."/>
            <person name="Tiley G.P."/>
            <person name="Fernandez-Pozo N."/>
            <person name="Barry K."/>
            <person name="Chen C."/>
            <person name="Wang M."/>
            <person name="Lipzen A."/>
            <person name="Daum C."/>
            <person name="Saski C.A."/>
            <person name="Payton A.C."/>
            <person name="Mcbreen J.C."/>
            <person name="Conrad R.E."/>
            <person name="Kollar L.M."/>
            <person name="Olsson S."/>
            <person name="Huttunen S."/>
            <person name="Landis J.B."/>
            <person name="Wickett N.J."/>
            <person name="Johnson M.G."/>
            <person name="Rensing S.A."/>
            <person name="Grimwood J."/>
            <person name="Schmutz J."/>
            <person name="Mcdaniel S.F."/>
        </authorList>
    </citation>
    <scope>NUCLEOTIDE SEQUENCE</scope>
    <source>
        <strain evidence="7">R40</strain>
    </source>
</reference>
<dbReference type="FunFam" id="3.30.420.10:FF:000003">
    <property type="entry name" value="Oligoribonuclease"/>
    <property type="match status" value="1"/>
</dbReference>
<evidence type="ECO:0000256" key="4">
    <source>
        <dbReference type="ARBA" id="ARBA00022839"/>
    </source>
</evidence>
<dbReference type="InterPro" id="IPR036397">
    <property type="entry name" value="RNaseH_sf"/>
</dbReference>
<dbReference type="PANTHER" id="PTHR11046:SF0">
    <property type="entry name" value="OLIGORIBONUCLEASE, MITOCHONDRIAL"/>
    <property type="match status" value="1"/>
</dbReference>
<organism evidence="7 8">
    <name type="scientific">Ceratodon purpureus</name>
    <name type="common">Fire moss</name>
    <name type="synonym">Dicranum purpureum</name>
    <dbReference type="NCBI Taxonomy" id="3225"/>
    <lineage>
        <taxon>Eukaryota</taxon>
        <taxon>Viridiplantae</taxon>
        <taxon>Streptophyta</taxon>
        <taxon>Embryophyta</taxon>
        <taxon>Bryophyta</taxon>
        <taxon>Bryophytina</taxon>
        <taxon>Bryopsida</taxon>
        <taxon>Dicranidae</taxon>
        <taxon>Pseudoditrichales</taxon>
        <taxon>Ditrichaceae</taxon>
        <taxon>Ceratodon</taxon>
    </lineage>
</organism>
<dbReference type="Pfam" id="PF00929">
    <property type="entry name" value="RNase_T"/>
    <property type="match status" value="1"/>
</dbReference>
<accession>A0A8T0H3X1</accession>
<feature type="compositionally biased region" description="Basic and acidic residues" evidence="5">
    <location>
        <begin position="24"/>
        <end position="34"/>
    </location>
</feature>
<dbReference type="SUPFAM" id="SSF53098">
    <property type="entry name" value="Ribonuclease H-like"/>
    <property type="match status" value="1"/>
</dbReference>
<comment type="similarity">
    <text evidence="1">Belongs to the oligoribonuclease family.</text>
</comment>
<keyword evidence="3" id="KW-0378">Hydrolase</keyword>
<feature type="domain" description="Exonuclease" evidence="6">
    <location>
        <begin position="54"/>
        <end position="230"/>
    </location>
</feature>
<dbReference type="InterPro" id="IPR022894">
    <property type="entry name" value="Oligoribonuclease"/>
</dbReference>
<gene>
    <name evidence="7" type="ORF">KC19_7G031300</name>
</gene>
<dbReference type="GO" id="GO:0000175">
    <property type="term" value="F:3'-5'-RNA exonuclease activity"/>
    <property type="evidence" value="ECO:0007669"/>
    <property type="project" value="InterPro"/>
</dbReference>
<evidence type="ECO:0000313" key="7">
    <source>
        <dbReference type="EMBL" id="KAG0566010.1"/>
    </source>
</evidence>
<evidence type="ECO:0000256" key="2">
    <source>
        <dbReference type="ARBA" id="ARBA00022722"/>
    </source>
</evidence>
<dbReference type="Gene3D" id="3.30.420.10">
    <property type="entry name" value="Ribonuclease H-like superfamily/Ribonuclease H"/>
    <property type="match status" value="1"/>
</dbReference>
<dbReference type="NCBIfam" id="NF003765">
    <property type="entry name" value="PRK05359.1"/>
    <property type="match status" value="1"/>
</dbReference>
<dbReference type="GO" id="GO:0005739">
    <property type="term" value="C:mitochondrion"/>
    <property type="evidence" value="ECO:0007669"/>
    <property type="project" value="TreeGrafter"/>
</dbReference>
<evidence type="ECO:0000256" key="1">
    <source>
        <dbReference type="ARBA" id="ARBA00009921"/>
    </source>
</evidence>
<keyword evidence="4" id="KW-0269">Exonuclease</keyword>
<evidence type="ECO:0000313" key="8">
    <source>
        <dbReference type="Proteomes" id="UP000822688"/>
    </source>
</evidence>
<sequence>MEKLQNYYSALSLIGEKEEEEEEEKKRKDEEEKSGKKKKKAEGVEEEVVRMRMPLVWIDLEMSGLEIEKDRILEIACIVTDGKLERMVEGPDIVISQPEEVLEGMGDWCQEHHAASGLTESVRASTVSEAEAEQEVLEFVRKHTRGNNGQPLLAGNSVYVDLKFMKKYMPLLAAEFSHVLVDVSSIRALCVRWYPREAEKQPSKKQQHRSLEDIKESIAELKYLRRTIFKQPTSK</sequence>